<reference evidence="2 3" key="1">
    <citation type="submission" date="2024-01" db="EMBL/GenBank/DDBJ databases">
        <title>The genomes of 5 underutilized Papilionoideae crops provide insights into root nodulation and disease resistanc.</title>
        <authorList>
            <person name="Jiang F."/>
        </authorList>
    </citation>
    <scope>NUCLEOTIDE SEQUENCE [LARGE SCALE GENOMIC DNA]</scope>
    <source>
        <strain evidence="2">LVBAO_FW01</strain>
        <tissue evidence="2">Leaves</tissue>
    </source>
</reference>
<evidence type="ECO:0000313" key="2">
    <source>
        <dbReference type="EMBL" id="KAK7315969.1"/>
    </source>
</evidence>
<evidence type="ECO:0000313" key="1">
    <source>
        <dbReference type="EMBL" id="KAK7315949.1"/>
    </source>
</evidence>
<dbReference type="Proteomes" id="UP001367508">
    <property type="component" value="Unassembled WGS sequence"/>
</dbReference>
<dbReference type="EMBL" id="JAYMYQ010000008">
    <property type="protein sequence ID" value="KAK7315949.1"/>
    <property type="molecule type" value="Genomic_DNA"/>
</dbReference>
<keyword evidence="3" id="KW-1185">Reference proteome</keyword>
<accession>A0AAN9KHR2</accession>
<sequence length="112" mass="13079">MWLPLFLHSRVSRTESVKLEFGFKAPSKYVVTPWINFLYLGPCHNSLFFANVVITLNMVLVLTFFQPDSSLQPVLCFSSLIRLMMRNELHVAIFLPLQDHANWKRPNTNRDI</sequence>
<comment type="caution">
    <text evidence="2">The sequence shown here is derived from an EMBL/GenBank/DDBJ whole genome shotgun (WGS) entry which is preliminary data.</text>
</comment>
<evidence type="ECO:0000313" key="3">
    <source>
        <dbReference type="Proteomes" id="UP001367508"/>
    </source>
</evidence>
<proteinExistence type="predicted"/>
<protein>
    <submittedName>
        <fullName evidence="2">Uncharacterized protein</fullName>
    </submittedName>
</protein>
<gene>
    <name evidence="1" type="ORF">VNO77_34532</name>
    <name evidence="2" type="ORF">VNO77_34554</name>
</gene>
<dbReference type="EMBL" id="JAYMYQ010000008">
    <property type="protein sequence ID" value="KAK7315969.1"/>
    <property type="molecule type" value="Genomic_DNA"/>
</dbReference>
<organism evidence="2 3">
    <name type="scientific">Canavalia gladiata</name>
    <name type="common">Sword bean</name>
    <name type="synonym">Dolichos gladiatus</name>
    <dbReference type="NCBI Taxonomy" id="3824"/>
    <lineage>
        <taxon>Eukaryota</taxon>
        <taxon>Viridiplantae</taxon>
        <taxon>Streptophyta</taxon>
        <taxon>Embryophyta</taxon>
        <taxon>Tracheophyta</taxon>
        <taxon>Spermatophyta</taxon>
        <taxon>Magnoliopsida</taxon>
        <taxon>eudicotyledons</taxon>
        <taxon>Gunneridae</taxon>
        <taxon>Pentapetalae</taxon>
        <taxon>rosids</taxon>
        <taxon>fabids</taxon>
        <taxon>Fabales</taxon>
        <taxon>Fabaceae</taxon>
        <taxon>Papilionoideae</taxon>
        <taxon>50 kb inversion clade</taxon>
        <taxon>NPAAA clade</taxon>
        <taxon>indigoferoid/millettioid clade</taxon>
        <taxon>Phaseoleae</taxon>
        <taxon>Canavalia</taxon>
    </lineage>
</organism>
<dbReference type="AlphaFoldDB" id="A0AAN9KHR2"/>
<name>A0AAN9KHR2_CANGL</name>